<dbReference type="InterPro" id="IPR009679">
    <property type="entry name" value="Phage_186_CII-like"/>
</dbReference>
<proteinExistence type="predicted"/>
<evidence type="ECO:0000313" key="2">
    <source>
        <dbReference type="Proteomes" id="UP000236449"/>
    </source>
</evidence>
<sequence length="179" mass="19562">MDANIAMCELRERKQQSYNAVCSDFAINHNMEELAKRIGVSGTMLRNKLNPEQPHVLSPVDLALLCKESNDYTIINTLLGDLGLVTAAVPVEEQSRNFVERVLEHSNLTGQLSGNVLALYKESRYPRSQKRKTLAIAQAALGNLVLLISDLENRTTGMSPLLSMGVDFIANGAPLPGLA</sequence>
<organism evidence="1 2">
    <name type="scientific">Vibrio diazotrophicus</name>
    <dbReference type="NCBI Taxonomy" id="685"/>
    <lineage>
        <taxon>Bacteria</taxon>
        <taxon>Pseudomonadati</taxon>
        <taxon>Pseudomonadota</taxon>
        <taxon>Gammaproteobacteria</taxon>
        <taxon>Vibrionales</taxon>
        <taxon>Vibrionaceae</taxon>
        <taxon>Vibrio</taxon>
    </lineage>
</organism>
<reference evidence="1 2" key="1">
    <citation type="submission" date="2018-01" db="EMBL/GenBank/DDBJ databases">
        <title>Draft genome sequences of six Vibrio diazotrophicus strains isolated from deep-sea sediments of the Baltic Sea.</title>
        <authorList>
            <person name="Castillo D."/>
            <person name="Vandieken V."/>
            <person name="Chiang O."/>
            <person name="Middelboe M."/>
        </authorList>
    </citation>
    <scope>NUCLEOTIDE SEQUENCE [LARGE SCALE GENOMIC DNA]</scope>
    <source>
        <strain evidence="1 2">60.27F</strain>
    </source>
</reference>
<name>A0A2J8I6M8_VIBDI</name>
<gene>
    <name evidence="1" type="ORF">C1N32_03995</name>
</gene>
<dbReference type="AlphaFoldDB" id="A0A2J8I6M8"/>
<protein>
    <submittedName>
        <fullName evidence="1">Transcriptional regulator</fullName>
    </submittedName>
</protein>
<accession>A0A2J8I6M8</accession>
<dbReference type="EMBL" id="POSK01000002">
    <property type="protein sequence ID" value="PNI06169.1"/>
    <property type="molecule type" value="Genomic_DNA"/>
</dbReference>
<dbReference type="RefSeq" id="WP_102965457.1">
    <property type="nucleotide sequence ID" value="NZ_POSK01000002.1"/>
</dbReference>
<comment type="caution">
    <text evidence="1">The sequence shown here is derived from an EMBL/GenBank/DDBJ whole genome shotgun (WGS) entry which is preliminary data.</text>
</comment>
<dbReference type="OrthoDB" id="6418490at2"/>
<dbReference type="Pfam" id="PF06892">
    <property type="entry name" value="Phage_CP76"/>
    <property type="match status" value="1"/>
</dbReference>
<evidence type="ECO:0000313" key="1">
    <source>
        <dbReference type="EMBL" id="PNI06169.1"/>
    </source>
</evidence>
<dbReference type="GO" id="GO:0003677">
    <property type="term" value="F:DNA binding"/>
    <property type="evidence" value="ECO:0007669"/>
    <property type="project" value="InterPro"/>
</dbReference>
<dbReference type="Proteomes" id="UP000236449">
    <property type="component" value="Unassembled WGS sequence"/>
</dbReference>